<dbReference type="EMBL" id="LZDH01000056">
    <property type="protein sequence ID" value="OBS30387.1"/>
    <property type="molecule type" value="Genomic_DNA"/>
</dbReference>
<dbReference type="GO" id="GO:0016151">
    <property type="term" value="F:nickel cation binding"/>
    <property type="evidence" value="ECO:0007669"/>
    <property type="project" value="UniProtKB-UniRule"/>
</dbReference>
<keyword evidence="5" id="KW-1185">Reference proteome</keyword>
<dbReference type="AlphaFoldDB" id="A0A1A6DTZ2"/>
<dbReference type="GO" id="GO:0005737">
    <property type="term" value="C:cytoplasm"/>
    <property type="evidence" value="ECO:0007669"/>
    <property type="project" value="UniProtKB-SubCell"/>
</dbReference>
<comment type="subcellular location">
    <subcellularLocation>
        <location evidence="3">Cytoplasm</location>
    </subcellularLocation>
</comment>
<gene>
    <name evidence="3" type="primary">ureD</name>
    <name evidence="4" type="ORF">A9O67_04945</name>
</gene>
<keyword evidence="3" id="KW-0963">Cytoplasm</keyword>
<dbReference type="Proteomes" id="UP000091969">
    <property type="component" value="Unassembled WGS sequence"/>
</dbReference>
<proteinExistence type="inferred from homology"/>
<reference evidence="4 5" key="1">
    <citation type="submission" date="2016-06" db="EMBL/GenBank/DDBJ databases">
        <title>Genome sequence of Tepidimonas fonticaldi PL17.</title>
        <authorList>
            <person name="Pinnaka A.K."/>
        </authorList>
    </citation>
    <scope>NUCLEOTIDE SEQUENCE [LARGE SCALE GENOMIC DNA]</scope>
    <source>
        <strain evidence="4 5">PL17</strain>
    </source>
</reference>
<evidence type="ECO:0000256" key="2">
    <source>
        <dbReference type="ARBA" id="ARBA00023186"/>
    </source>
</evidence>
<comment type="caution">
    <text evidence="4">The sequence shown here is derived from an EMBL/GenBank/DDBJ whole genome shotgun (WGS) entry which is preliminary data.</text>
</comment>
<dbReference type="InterPro" id="IPR002669">
    <property type="entry name" value="UreD"/>
</dbReference>
<protein>
    <recommendedName>
        <fullName evidence="3">Urease accessory protein UreD</fullName>
    </recommendedName>
</protein>
<evidence type="ECO:0000256" key="1">
    <source>
        <dbReference type="ARBA" id="ARBA00007177"/>
    </source>
</evidence>
<organism evidence="4 5">
    <name type="scientific">Tepidimonas fonticaldi</name>
    <dbReference type="NCBI Taxonomy" id="1101373"/>
    <lineage>
        <taxon>Bacteria</taxon>
        <taxon>Pseudomonadati</taxon>
        <taxon>Pseudomonadota</taxon>
        <taxon>Betaproteobacteria</taxon>
        <taxon>Burkholderiales</taxon>
        <taxon>Tepidimonas</taxon>
    </lineage>
</organism>
<dbReference type="PANTHER" id="PTHR33643:SF1">
    <property type="entry name" value="UREASE ACCESSORY PROTEIN D"/>
    <property type="match status" value="1"/>
</dbReference>
<dbReference type="OrthoDB" id="9798842at2"/>
<keyword evidence="3" id="KW-0996">Nickel insertion</keyword>
<name>A0A1A6DTZ2_9BURK</name>
<evidence type="ECO:0000256" key="3">
    <source>
        <dbReference type="HAMAP-Rule" id="MF_01384"/>
    </source>
</evidence>
<dbReference type="PANTHER" id="PTHR33643">
    <property type="entry name" value="UREASE ACCESSORY PROTEIN D"/>
    <property type="match status" value="1"/>
</dbReference>
<accession>A0A1A6DTZ2</accession>
<comment type="function">
    <text evidence="3">Required for maturation of urease via the functional incorporation of the urease nickel metallocenter.</text>
</comment>
<evidence type="ECO:0000313" key="4">
    <source>
        <dbReference type="EMBL" id="OBS30387.1"/>
    </source>
</evidence>
<dbReference type="HAMAP" id="MF_01384">
    <property type="entry name" value="UreD"/>
    <property type="match status" value="1"/>
</dbReference>
<sequence length="276" mass="30081">MPWDAHLHLHYQRRGDTTVAHHRHHGPLRLFHSLYPEGPGICHNVIVHPPGGLVEGDTLHVAVQADAGTHGLVSTPGATRFYRSDGEPATQRVHIRLEPGARLEWVPLETIAYPGCQARNALDVQLAAGSEWLAWDVTALGLPGSGQPFDRGCLHQRLCIEGHWLEQGRLDAADARLLDSPVGLGGHRCLGTLVLASGTPWSRERRERLLDAVRAVLPDGLNPLPAGATCPNDHVLVLRVLGPLVEPVMALVQQGWSALRQAAWGLPGQPVRIWRV</sequence>
<keyword evidence="2 3" id="KW-0143">Chaperone</keyword>
<dbReference type="STRING" id="1101373.A9O67_04945"/>
<evidence type="ECO:0000313" key="5">
    <source>
        <dbReference type="Proteomes" id="UP000091969"/>
    </source>
</evidence>
<comment type="subunit">
    <text evidence="3">UreD, UreF and UreG form a complex that acts as a GTP-hydrolysis-dependent molecular chaperone, activating the urease apoprotein by helping to assemble the nickel containing metallocenter of UreC. The UreE protein probably delivers the nickel.</text>
</comment>
<dbReference type="Pfam" id="PF01774">
    <property type="entry name" value="UreD"/>
    <property type="match status" value="1"/>
</dbReference>
<comment type="similarity">
    <text evidence="1 3">Belongs to the UreD family.</text>
</comment>
<dbReference type="RefSeq" id="WP_068608784.1">
    <property type="nucleotide sequence ID" value="NZ_LZDH01000056.1"/>
</dbReference>